<protein>
    <submittedName>
        <fullName evidence="1">Uncharacterized protein</fullName>
    </submittedName>
</protein>
<evidence type="ECO:0000313" key="2">
    <source>
        <dbReference type="Proteomes" id="UP000002532"/>
    </source>
</evidence>
<dbReference type="HOGENOM" id="CLU_2286476_0_0_0"/>
<dbReference type="AlphaFoldDB" id="A0A0H2X0W8"/>
<sequence>MIRLNILNKKLQLTKRLPFSKFLGWILQIQNLRNRHRKKTLIPCSYSLEQEQVHTELSITKGIRTKKCKTEQPPYPPKKLLGEHTKKLALLNTPFLCHSVA</sequence>
<dbReference type="Proteomes" id="UP000002532">
    <property type="component" value="Chromosome"/>
</dbReference>
<keyword evidence="2" id="KW-1185">Reference proteome</keyword>
<dbReference type="EMBL" id="CP000051">
    <property type="protein sequence ID" value="AAX50616.1"/>
    <property type="molecule type" value="Genomic_DNA"/>
</dbReference>
<reference evidence="1 2" key="1">
    <citation type="journal article" date="2005" name="Infect. Immun.">
        <title>Comparative genomic analysis of Chlamydia trachomatis oculotropic and genitotropic strains.</title>
        <authorList>
            <person name="Carlson J.H."/>
            <person name="Porcella S.F."/>
            <person name="McClarty G."/>
            <person name="Caldwell H.D."/>
        </authorList>
    </citation>
    <scope>NUCLEOTIDE SEQUENCE [LARGE SCALE GENOMIC DNA]</scope>
    <source>
        <strain evidence="2">ATCC VR-571B / DSM 19440 / HAR-13</strain>
    </source>
</reference>
<organism evidence="1 2">
    <name type="scientific">Chlamydia trachomatis serovar A (strain ATCC VR-571B / DSM 19440 / HAR-13)</name>
    <dbReference type="NCBI Taxonomy" id="315277"/>
    <lineage>
        <taxon>Bacteria</taxon>
        <taxon>Pseudomonadati</taxon>
        <taxon>Chlamydiota</taxon>
        <taxon>Chlamydiia</taxon>
        <taxon>Chlamydiales</taxon>
        <taxon>Chlamydiaceae</taxon>
        <taxon>Chlamydia/Chlamydophila group</taxon>
        <taxon>Chlamydia</taxon>
    </lineage>
</organism>
<dbReference type="KEGG" id="cta:CTA_0381"/>
<name>A0A0H2X0W8_CHLTA</name>
<evidence type="ECO:0000313" key="1">
    <source>
        <dbReference type="EMBL" id="AAX50616.1"/>
    </source>
</evidence>
<gene>
    <name evidence="1" type="ordered locus">CTA_0381</name>
</gene>
<accession>A0A0H2X0W8</accession>
<proteinExistence type="predicted"/>